<reference evidence="2" key="1">
    <citation type="submission" date="2019-08" db="EMBL/GenBank/DDBJ databases">
        <authorList>
            <person name="Kucharzyk K."/>
            <person name="Murdoch R.W."/>
            <person name="Higgins S."/>
            <person name="Loffler F."/>
        </authorList>
    </citation>
    <scope>NUCLEOTIDE SEQUENCE</scope>
</reference>
<sequence>MDSDDVALISSRYWYVGHDGYVMSVNKNDRTILLHRFLLNPTGEQHVDHIDRNPSNNTRNNLRLCSRSENAMNKYPQSNNKSGIIGVWFSSTSNKWAASIKLNQKTIHLGEYESKTDAIIARLHGEREYFKEFAPQKHLYKQYGIEVEQLIS</sequence>
<dbReference type="AlphaFoldDB" id="A0A644XD77"/>
<dbReference type="Pfam" id="PF13392">
    <property type="entry name" value="HNH_3"/>
    <property type="match status" value="1"/>
</dbReference>
<evidence type="ECO:0000313" key="2">
    <source>
        <dbReference type="EMBL" id="MPM14180.1"/>
    </source>
</evidence>
<gene>
    <name evidence="2" type="ORF">SDC9_60540</name>
</gene>
<evidence type="ECO:0000259" key="1">
    <source>
        <dbReference type="Pfam" id="PF13392"/>
    </source>
</evidence>
<protein>
    <recommendedName>
        <fullName evidence="1">HNH nuclease domain-containing protein</fullName>
    </recommendedName>
</protein>
<dbReference type="SUPFAM" id="SSF54171">
    <property type="entry name" value="DNA-binding domain"/>
    <property type="match status" value="1"/>
</dbReference>
<dbReference type="InterPro" id="IPR003615">
    <property type="entry name" value="HNH_nuc"/>
</dbReference>
<dbReference type="GO" id="GO:0003677">
    <property type="term" value="F:DNA binding"/>
    <property type="evidence" value="ECO:0007669"/>
    <property type="project" value="InterPro"/>
</dbReference>
<dbReference type="EMBL" id="VSSQ01002237">
    <property type="protein sequence ID" value="MPM14180.1"/>
    <property type="molecule type" value="Genomic_DNA"/>
</dbReference>
<name>A0A644XD77_9ZZZZ</name>
<dbReference type="SUPFAM" id="SSF54060">
    <property type="entry name" value="His-Me finger endonucleases"/>
    <property type="match status" value="1"/>
</dbReference>
<feature type="domain" description="HNH nuclease" evidence="1">
    <location>
        <begin position="46"/>
        <end position="72"/>
    </location>
</feature>
<dbReference type="InterPro" id="IPR044925">
    <property type="entry name" value="His-Me_finger_sf"/>
</dbReference>
<dbReference type="Gene3D" id="3.90.75.20">
    <property type="match status" value="1"/>
</dbReference>
<organism evidence="2">
    <name type="scientific">bioreactor metagenome</name>
    <dbReference type="NCBI Taxonomy" id="1076179"/>
    <lineage>
        <taxon>unclassified sequences</taxon>
        <taxon>metagenomes</taxon>
        <taxon>ecological metagenomes</taxon>
    </lineage>
</organism>
<proteinExistence type="predicted"/>
<comment type="caution">
    <text evidence="2">The sequence shown here is derived from an EMBL/GenBank/DDBJ whole genome shotgun (WGS) entry which is preliminary data.</text>
</comment>
<dbReference type="InterPro" id="IPR016177">
    <property type="entry name" value="DNA-bd_dom_sf"/>
</dbReference>
<accession>A0A644XD77</accession>